<reference evidence="8 9" key="1">
    <citation type="submission" date="2015-06" db="EMBL/GenBank/DDBJ databases">
        <title>More than comparative genomics: Whole genome sequencing reveals elusive C. pecorum plasmid and re-evaluates genetic differences and phylogenetic relationships between C. pecorum from pig, cattle, sheep and koala hosts.</title>
        <authorList>
            <person name="Jelocnik M."/>
            <person name="Bachmann N.L."/>
            <person name="Kaltenboeck B."/>
            <person name="Waugh C."/>
            <person name="Woolford L."/>
            <person name="Speight N."/>
            <person name="Gillett A."/>
            <person name="Higgins D."/>
            <person name="Flanagan C."/>
            <person name="Myers G."/>
            <person name="Timms P."/>
            <person name="Polkinghorne A."/>
        </authorList>
    </citation>
    <scope>NUCLEOTIDE SEQUENCE [LARGE SCALE GENOMIC DNA]</scope>
    <source>
        <strain evidence="8 9">L1</strain>
    </source>
</reference>
<dbReference type="SMART" id="SM00862">
    <property type="entry name" value="Trans_reg_C"/>
    <property type="match status" value="1"/>
</dbReference>
<dbReference type="PROSITE" id="PS51755">
    <property type="entry name" value="OMPR_PHOB"/>
    <property type="match status" value="1"/>
</dbReference>
<dbReference type="Gene3D" id="3.40.50.2300">
    <property type="match status" value="1"/>
</dbReference>
<dbReference type="EMBL" id="LFRH01000001">
    <property type="protein sequence ID" value="KTF29061.1"/>
    <property type="molecule type" value="Genomic_DNA"/>
</dbReference>
<comment type="caution">
    <text evidence="8">The sequence shown here is derived from an EMBL/GenBank/DDBJ whole genome shotgun (WGS) entry which is preliminary data.</text>
</comment>
<protein>
    <submittedName>
        <fullName evidence="8">Transcriptional regulatory protein</fullName>
    </submittedName>
</protein>
<dbReference type="GO" id="GO:0000976">
    <property type="term" value="F:transcription cis-regulatory region binding"/>
    <property type="evidence" value="ECO:0007669"/>
    <property type="project" value="TreeGrafter"/>
</dbReference>
<keyword evidence="3 5" id="KW-0238">DNA-binding</keyword>
<dbReference type="CDD" id="cd00383">
    <property type="entry name" value="trans_reg_C"/>
    <property type="match status" value="1"/>
</dbReference>
<dbReference type="GO" id="GO:0005829">
    <property type="term" value="C:cytosol"/>
    <property type="evidence" value="ECO:0007669"/>
    <property type="project" value="TreeGrafter"/>
</dbReference>
<evidence type="ECO:0000313" key="8">
    <source>
        <dbReference type="EMBL" id="KTF29061.1"/>
    </source>
</evidence>
<proteinExistence type="predicted"/>
<name>A0AA40PQV6_9CHLA</name>
<dbReference type="Proteomes" id="UP000054301">
    <property type="component" value="Unassembled WGS sequence"/>
</dbReference>
<evidence type="ECO:0000259" key="6">
    <source>
        <dbReference type="PROSITE" id="PS50110"/>
    </source>
</evidence>
<evidence type="ECO:0000256" key="3">
    <source>
        <dbReference type="ARBA" id="ARBA00023125"/>
    </source>
</evidence>
<accession>A0AA40PQV6</accession>
<evidence type="ECO:0000259" key="7">
    <source>
        <dbReference type="PROSITE" id="PS51755"/>
    </source>
</evidence>
<dbReference type="GO" id="GO:0000156">
    <property type="term" value="F:phosphorelay response regulator activity"/>
    <property type="evidence" value="ECO:0007669"/>
    <property type="project" value="TreeGrafter"/>
</dbReference>
<organism evidence="8 9">
    <name type="scientific">Chlamydia pecorum</name>
    <dbReference type="NCBI Taxonomy" id="85991"/>
    <lineage>
        <taxon>Bacteria</taxon>
        <taxon>Pseudomonadati</taxon>
        <taxon>Chlamydiota</taxon>
        <taxon>Chlamydiia</taxon>
        <taxon>Chlamydiales</taxon>
        <taxon>Chlamydiaceae</taxon>
        <taxon>Chlamydia/Chlamydophila group</taxon>
        <taxon>Chlamydia</taxon>
    </lineage>
</organism>
<keyword evidence="2" id="KW-0902">Two-component regulatory system</keyword>
<dbReference type="SUPFAM" id="SSF46894">
    <property type="entry name" value="C-terminal effector domain of the bipartite response regulators"/>
    <property type="match status" value="1"/>
</dbReference>
<dbReference type="PANTHER" id="PTHR48111:SF40">
    <property type="entry name" value="PHOSPHATE REGULON TRANSCRIPTIONAL REGULATORY PROTEIN PHOB"/>
    <property type="match status" value="1"/>
</dbReference>
<dbReference type="InterPro" id="IPR036388">
    <property type="entry name" value="WH-like_DNA-bd_sf"/>
</dbReference>
<gene>
    <name evidence="8" type="ORF">cpL1_0272</name>
</gene>
<feature type="domain" description="OmpR/PhoB-type" evidence="7">
    <location>
        <begin position="119"/>
        <end position="215"/>
    </location>
</feature>
<dbReference type="InterPro" id="IPR016032">
    <property type="entry name" value="Sig_transdc_resp-reg_C-effctor"/>
</dbReference>
<dbReference type="InterPro" id="IPR011006">
    <property type="entry name" value="CheY-like_superfamily"/>
</dbReference>
<dbReference type="InterPro" id="IPR039420">
    <property type="entry name" value="WalR-like"/>
</dbReference>
<dbReference type="RefSeq" id="WP_021756994.1">
    <property type="nucleotide sequence ID" value="NZ_LFRH01000001.1"/>
</dbReference>
<comment type="caution">
    <text evidence="4">Lacks conserved residue(s) required for the propagation of feature annotation.</text>
</comment>
<keyword evidence="1" id="KW-0597">Phosphoprotein</keyword>
<evidence type="ECO:0000313" key="9">
    <source>
        <dbReference type="Proteomes" id="UP000054301"/>
    </source>
</evidence>
<dbReference type="GO" id="GO:0006355">
    <property type="term" value="P:regulation of DNA-templated transcription"/>
    <property type="evidence" value="ECO:0007669"/>
    <property type="project" value="InterPro"/>
</dbReference>
<dbReference type="SUPFAM" id="SSF52172">
    <property type="entry name" value="CheY-like"/>
    <property type="match status" value="1"/>
</dbReference>
<dbReference type="Pfam" id="PF00486">
    <property type="entry name" value="Trans_reg_C"/>
    <property type="match status" value="1"/>
</dbReference>
<dbReference type="GO" id="GO:0032993">
    <property type="term" value="C:protein-DNA complex"/>
    <property type="evidence" value="ECO:0007669"/>
    <property type="project" value="TreeGrafter"/>
</dbReference>
<evidence type="ECO:0000256" key="2">
    <source>
        <dbReference type="ARBA" id="ARBA00023012"/>
    </source>
</evidence>
<sequence>MNKTILLVTKDHSLSLELKNLCSHDSPYHLVISPSFSMETSASVIFCEYLLLPETIFSHKFSSQSDLIVLFDLFSEESVVEVLDKGATGYLLRPLTAKVMDAVIRAFLRHNSSTHPVVPETLHFGDRTFHVLSLTIESPEGKTHLTPSEAGILKRLLMNQGQLCLRKHLLEEIKGNIKEITPRNVDVHIASLRKKLGPYGSKISTIRGIGYLFATEDSQEFLS</sequence>
<dbReference type="PANTHER" id="PTHR48111">
    <property type="entry name" value="REGULATOR OF RPOS"/>
    <property type="match status" value="1"/>
</dbReference>
<evidence type="ECO:0000256" key="5">
    <source>
        <dbReference type="PROSITE-ProRule" id="PRU01091"/>
    </source>
</evidence>
<dbReference type="InterPro" id="IPR001867">
    <property type="entry name" value="OmpR/PhoB-type_DNA-bd"/>
</dbReference>
<dbReference type="PROSITE" id="PS50110">
    <property type="entry name" value="RESPONSE_REGULATORY"/>
    <property type="match status" value="1"/>
</dbReference>
<dbReference type="InterPro" id="IPR001789">
    <property type="entry name" value="Sig_transdc_resp-reg_receiver"/>
</dbReference>
<evidence type="ECO:0000256" key="1">
    <source>
        <dbReference type="ARBA" id="ARBA00022553"/>
    </source>
</evidence>
<dbReference type="Pfam" id="PF22368">
    <property type="entry name" value="ChxR_N"/>
    <property type="match status" value="1"/>
</dbReference>
<dbReference type="InterPro" id="IPR055158">
    <property type="entry name" value="ChxR_N"/>
</dbReference>
<dbReference type="AlphaFoldDB" id="A0AA40PQV6"/>
<evidence type="ECO:0000256" key="4">
    <source>
        <dbReference type="PROSITE-ProRule" id="PRU00169"/>
    </source>
</evidence>
<feature type="DNA-binding region" description="OmpR/PhoB-type" evidence="5">
    <location>
        <begin position="119"/>
        <end position="215"/>
    </location>
</feature>
<feature type="domain" description="Response regulatory" evidence="6">
    <location>
        <begin position="4"/>
        <end position="108"/>
    </location>
</feature>
<dbReference type="Gene3D" id="1.10.10.10">
    <property type="entry name" value="Winged helix-like DNA-binding domain superfamily/Winged helix DNA-binding domain"/>
    <property type="match status" value="1"/>
</dbReference>